<comment type="caution">
    <text evidence="3">The sequence shown here is derived from an EMBL/GenBank/DDBJ whole genome shotgun (WGS) entry which is preliminary data.</text>
</comment>
<feature type="region of interest" description="Disordered" evidence="1">
    <location>
        <begin position="119"/>
        <end position="138"/>
    </location>
</feature>
<dbReference type="PROSITE" id="PS51257">
    <property type="entry name" value="PROKAR_LIPOPROTEIN"/>
    <property type="match status" value="1"/>
</dbReference>
<protein>
    <recommendedName>
        <fullName evidence="5">Lipocalin-like domain-containing protein</fullName>
    </recommendedName>
</protein>
<feature type="signal peptide" evidence="2">
    <location>
        <begin position="1"/>
        <end position="20"/>
    </location>
</feature>
<evidence type="ECO:0000256" key="2">
    <source>
        <dbReference type="SAM" id="SignalP"/>
    </source>
</evidence>
<dbReference type="Proteomes" id="UP001165296">
    <property type="component" value="Unassembled WGS sequence"/>
</dbReference>
<evidence type="ECO:0000313" key="3">
    <source>
        <dbReference type="EMBL" id="MCB2411161.1"/>
    </source>
</evidence>
<evidence type="ECO:0000256" key="1">
    <source>
        <dbReference type="SAM" id="MobiDB-lite"/>
    </source>
</evidence>
<reference evidence="3" key="1">
    <citation type="submission" date="2021-10" db="EMBL/GenBank/DDBJ databases">
        <authorList>
            <person name="Dean J.D."/>
            <person name="Kim M.K."/>
            <person name="Newey C.N."/>
            <person name="Stoker T.S."/>
            <person name="Thompson D.W."/>
            <person name="Grose J.H."/>
        </authorList>
    </citation>
    <scope>NUCLEOTIDE SEQUENCE</scope>
    <source>
        <strain evidence="3">BT178</strain>
    </source>
</reference>
<evidence type="ECO:0000313" key="4">
    <source>
        <dbReference type="Proteomes" id="UP001165296"/>
    </source>
</evidence>
<feature type="chain" id="PRO_5045758246" description="Lipocalin-like domain-containing protein" evidence="2">
    <location>
        <begin position="21"/>
        <end position="138"/>
    </location>
</feature>
<keyword evidence="4" id="KW-1185">Reference proteome</keyword>
<dbReference type="RefSeq" id="WP_226180749.1">
    <property type="nucleotide sequence ID" value="NZ_JAJADR010000015.1"/>
</dbReference>
<name>A0ABS8AZC7_9BACT</name>
<keyword evidence="2" id="KW-0732">Signal</keyword>
<organism evidence="3 4">
    <name type="scientific">Hymenobacter lucidus</name>
    <dbReference type="NCBI Taxonomy" id="2880930"/>
    <lineage>
        <taxon>Bacteria</taxon>
        <taxon>Pseudomonadati</taxon>
        <taxon>Bacteroidota</taxon>
        <taxon>Cytophagia</taxon>
        <taxon>Cytophagales</taxon>
        <taxon>Hymenobacteraceae</taxon>
        <taxon>Hymenobacter</taxon>
    </lineage>
</organism>
<accession>A0ABS8AZC7</accession>
<proteinExistence type="predicted"/>
<evidence type="ECO:0008006" key="5">
    <source>
        <dbReference type="Google" id="ProtNLM"/>
    </source>
</evidence>
<gene>
    <name evidence="3" type="ORF">LGH74_24450</name>
</gene>
<dbReference type="EMBL" id="JAJADR010000015">
    <property type="protein sequence ID" value="MCB2411161.1"/>
    <property type="molecule type" value="Genomic_DNA"/>
</dbReference>
<sequence length="138" mass="15599">MSRLLSLSLFCLTLATVACKKDSTPPEPALEGRWTYTDQTDTWYSSTGSRLSQGVYKNRRGYVVYTNASFQVFDIDDQPFAPPTAIKRDGSKIILVDRNKVYGTITELTDHKLKILEEEPTSTKANGDYQKSEVTYSR</sequence>